<proteinExistence type="predicted"/>
<evidence type="ECO:0000313" key="3">
    <source>
        <dbReference type="Proteomes" id="UP000691718"/>
    </source>
</evidence>
<evidence type="ECO:0000256" key="1">
    <source>
        <dbReference type="SAM" id="Coils"/>
    </source>
</evidence>
<comment type="caution">
    <text evidence="2">The sequence shown here is derived from an EMBL/GenBank/DDBJ whole genome shotgun (WGS) entry which is preliminary data.</text>
</comment>
<dbReference type="EMBL" id="CAJQZP010001207">
    <property type="protein sequence ID" value="CAG5030023.1"/>
    <property type="molecule type" value="Genomic_DNA"/>
</dbReference>
<dbReference type="Proteomes" id="UP000691718">
    <property type="component" value="Unassembled WGS sequence"/>
</dbReference>
<accession>A0A8S3XSM1</accession>
<reference evidence="2" key="1">
    <citation type="submission" date="2021-04" db="EMBL/GenBank/DDBJ databases">
        <authorList>
            <person name="Tunstrom K."/>
        </authorList>
    </citation>
    <scope>NUCLEOTIDE SEQUENCE</scope>
</reference>
<dbReference type="OrthoDB" id="7449659at2759"/>
<evidence type="ECO:0000313" key="2">
    <source>
        <dbReference type="EMBL" id="CAG5030023.1"/>
    </source>
</evidence>
<organism evidence="2 3">
    <name type="scientific">Parnassius apollo</name>
    <name type="common">Apollo butterfly</name>
    <name type="synonym">Papilio apollo</name>
    <dbReference type="NCBI Taxonomy" id="110799"/>
    <lineage>
        <taxon>Eukaryota</taxon>
        <taxon>Metazoa</taxon>
        <taxon>Ecdysozoa</taxon>
        <taxon>Arthropoda</taxon>
        <taxon>Hexapoda</taxon>
        <taxon>Insecta</taxon>
        <taxon>Pterygota</taxon>
        <taxon>Neoptera</taxon>
        <taxon>Endopterygota</taxon>
        <taxon>Lepidoptera</taxon>
        <taxon>Glossata</taxon>
        <taxon>Ditrysia</taxon>
        <taxon>Papilionoidea</taxon>
        <taxon>Papilionidae</taxon>
        <taxon>Parnassiinae</taxon>
        <taxon>Parnassini</taxon>
        <taxon>Parnassius</taxon>
        <taxon>Parnassius</taxon>
    </lineage>
</organism>
<sequence>MSNMKEIFEKIFTEFCIKDIRVCISKEILGNSRVRSILTCTRLLWRGRRFFEEEHAAHAMSAVLRVLAHYAAINSNAAVDVCLHFLCDLINGISLHESASPLSHQSAYSVEQLLACLNALTQCFNKNPNNILCSALVLDALISYQPPNLVIRACTANALAQVLKSWLELLVGALNHAVLVDDNGMSGMLLVVTSQIGMDVLRLEKLLGQGNQGTDFIQSILTDDQEINALKESASEMKTCTLRVASELIVFVKDYQDQINTEEYSMFLKFLLNFLQHNTNSYTLSEFCDTLFAKGYLTMLPKCHIRRNDSNVRKLSTLILGEMLIVLAKKYLVNETENNEMCAEQIHLSQWLKAEDSLPEDLAKEFEVWELLLNVLVKCTENTIIHNCMEALKLCLEEADYESKQVFATTIWSKLPEVLSKALIDYNFEIGTNICYLMDIATNLLPTELDQTICLKTAVVLTVLFSKSNLEATYESIETRNHYEYVCLKLCFVLLCLAHDKNDNRVLLTYTNREGFLQGVLLATNHVDDRVACAALELLCYVVRFFARNNYQDSENQSAAGWKTLSSIFKHAVVYKRDSKLAAILASQPWTHTLIRFQITQNVTREFLTFAHGWLTLLEMIIRKSQEGRKRYMSKYNPVTKTLILIKNNLDVEDELKELKQEIIQIIDNIAEMTSITLK</sequence>
<keyword evidence="1" id="KW-0175">Coiled coil</keyword>
<gene>
    <name evidence="2" type="ORF">PAPOLLO_LOCUS19385</name>
</gene>
<name>A0A8S3XSM1_PARAO</name>
<keyword evidence="3" id="KW-1185">Reference proteome</keyword>
<feature type="coiled-coil region" evidence="1">
    <location>
        <begin position="649"/>
        <end position="676"/>
    </location>
</feature>
<protein>
    <submittedName>
        <fullName evidence="2">(apollo) hypothetical protein</fullName>
    </submittedName>
</protein>
<dbReference type="AlphaFoldDB" id="A0A8S3XSM1"/>